<protein>
    <submittedName>
        <fullName evidence="3">Uncharacterized protein</fullName>
    </submittedName>
</protein>
<dbReference type="Proteomes" id="UP001202479">
    <property type="component" value="Unassembled WGS sequence"/>
</dbReference>
<dbReference type="Pfam" id="PF09462">
    <property type="entry name" value="Mus7"/>
    <property type="match status" value="2"/>
</dbReference>
<proteinExistence type="predicted"/>
<keyword evidence="4" id="KW-1185">Reference proteome</keyword>
<feature type="compositionally biased region" description="Acidic residues" evidence="2">
    <location>
        <begin position="242"/>
        <end position="269"/>
    </location>
</feature>
<feature type="coiled-coil region" evidence="1">
    <location>
        <begin position="640"/>
        <end position="674"/>
    </location>
</feature>
<feature type="region of interest" description="Disordered" evidence="2">
    <location>
        <begin position="58"/>
        <end position="82"/>
    </location>
</feature>
<dbReference type="GeneID" id="73380362"/>
<dbReference type="GO" id="GO:0006281">
    <property type="term" value="P:DNA repair"/>
    <property type="evidence" value="ECO:0007669"/>
    <property type="project" value="InterPro"/>
</dbReference>
<name>A0AAI9SWM3_9ASCO</name>
<dbReference type="GO" id="GO:0005634">
    <property type="term" value="C:nucleus"/>
    <property type="evidence" value="ECO:0007669"/>
    <property type="project" value="InterPro"/>
</dbReference>
<evidence type="ECO:0000313" key="3">
    <source>
        <dbReference type="EMBL" id="KAI3404448.2"/>
    </source>
</evidence>
<feature type="compositionally biased region" description="Basic and acidic residues" evidence="2">
    <location>
        <begin position="420"/>
        <end position="438"/>
    </location>
</feature>
<feature type="region of interest" description="Disordered" evidence="2">
    <location>
        <begin position="213"/>
        <end position="272"/>
    </location>
</feature>
<organism evidence="3 4">
    <name type="scientific">Candida oxycetoniae</name>
    <dbReference type="NCBI Taxonomy" id="497107"/>
    <lineage>
        <taxon>Eukaryota</taxon>
        <taxon>Fungi</taxon>
        <taxon>Dikarya</taxon>
        <taxon>Ascomycota</taxon>
        <taxon>Saccharomycotina</taxon>
        <taxon>Pichiomycetes</taxon>
        <taxon>Debaryomycetaceae</taxon>
        <taxon>Candida/Lodderomyces clade</taxon>
        <taxon>Candida</taxon>
    </lineage>
</organism>
<feature type="compositionally biased region" description="Basic and acidic residues" evidence="2">
    <location>
        <begin position="453"/>
        <end position="469"/>
    </location>
</feature>
<feature type="region of interest" description="Disordered" evidence="2">
    <location>
        <begin position="398"/>
        <end position="488"/>
    </location>
</feature>
<reference evidence="3" key="1">
    <citation type="journal article" date="2022" name="DNA Res.">
        <title>Genome analysis of five recently described species of the CUG-Ser clade uncovers Candida theae as a new hybrid lineage with pathogenic potential in the Candida parapsilosis species complex.</title>
        <authorList>
            <person name="Mixao V."/>
            <person name="Del Olmo V."/>
            <person name="Hegedusova E."/>
            <person name="Saus E."/>
            <person name="Pryszcz L."/>
            <person name="Cillingova A."/>
            <person name="Nosek J."/>
            <person name="Gabaldon T."/>
        </authorList>
    </citation>
    <scope>NUCLEOTIDE SEQUENCE</scope>
    <source>
        <strain evidence="3">CBS 10844</strain>
    </source>
</reference>
<evidence type="ECO:0000313" key="4">
    <source>
        <dbReference type="Proteomes" id="UP001202479"/>
    </source>
</evidence>
<gene>
    <name evidence="3" type="ORF">KGF56_002745</name>
</gene>
<feature type="compositionally biased region" description="Polar residues" evidence="2">
    <location>
        <begin position="218"/>
        <end position="229"/>
    </location>
</feature>
<feature type="compositionally biased region" description="Basic residues" evidence="2">
    <location>
        <begin position="439"/>
        <end position="452"/>
    </location>
</feature>
<dbReference type="InterPro" id="IPR019021">
    <property type="entry name" value="Mms22"/>
</dbReference>
<evidence type="ECO:0000256" key="2">
    <source>
        <dbReference type="SAM" id="MobiDB-lite"/>
    </source>
</evidence>
<accession>A0AAI9SWM3</accession>
<feature type="compositionally biased region" description="Gly residues" evidence="2">
    <location>
        <begin position="61"/>
        <end position="73"/>
    </location>
</feature>
<feature type="compositionally biased region" description="Acidic residues" evidence="2">
    <location>
        <begin position="407"/>
        <end position="419"/>
    </location>
</feature>
<evidence type="ECO:0000256" key="1">
    <source>
        <dbReference type="SAM" id="Coils"/>
    </source>
</evidence>
<comment type="caution">
    <text evidence="3">The sequence shown here is derived from an EMBL/GenBank/DDBJ whole genome shotgun (WGS) entry which is preliminary data.</text>
</comment>
<dbReference type="EMBL" id="JAHUZD010000102">
    <property type="protein sequence ID" value="KAI3404448.2"/>
    <property type="molecule type" value="Genomic_DNA"/>
</dbReference>
<sequence>MNISDSEDEISVDYAMISNNKLKERLSKFSPTRRKEVEERVSKELGFNTQEDFWNKLVDGNGNGNGNANGSEGGNTTTTATSNIPDTEFIEEENKNHLNAYINCMSTRRNLRRRNFASTHPYLSDQAYYLGLSNIDYLNELYEENDHDIEAIVKLLNYNYITLKKKYPKDEKYKQKSFFSILGMQTKSSGNDKDESNTFSEETKDLHYEQPALDNDEFTPSSLSTSQVVDYSDVDMNKSEGESESDDDDDDDDDDDEEEEEDDDKEEGEVYVRVGGRYKKEKFALKGVLPESAKHLPIYKPLRRTKIAREKPEKRKGLAIKKKHRTRNFNPRDFDTDFVDDTVVEYEWPSVVGPVVSNDEASSAIEQPGSKASLQLSVSYSDSCSLSSAESDLFESDIESRPNTFPVEEDTLSEAEEEDKIDRMLVVEERRTQKENSIKSRRRPSNRKHHSAARSDSKYKRVTNREKKQSQIVTKTKRRPGNSNRRTYSTRDTYRQLELKTIRPRTKNVENKKKRQKIATHTNKPVYWKTLEHNAAWNRCPELFTTVFEAEGENVNTTHELKRRLIQPSFFGTTSQPIFDYGCMINDIKLTELRHSDSGKTFHSFRDPVYLKLTNCTLTLSLLNIAEAHKSIELALLHWAKSIKTGKEEVTENMEEVEEEEKEKRRRKHRNETLYDFLRGLVSWYLVSQQPPSPREWALFHIIVTAFLNDDIGTHEGFYYMPYLALLQYTMTIISKMNGESCDTYPILSQMGSWYWQQFFSSFSEDRFEKMNFAVGCTSQRAESFYIMCIILQLNNLWFSSMIDALEDTRYADVGSLLDAVFHACRITKKGHNWEPLQLVFQKIEKTSNSSLYCQYIEIIYRINRERGWPVNEKIILQIYRNVSLRKFANFEDEQNILPELFDHIRSTADIPACSFFDCFMQLLSSYISGLSDVTHLKRLVIKLFSSNEVQYTNSRQAHNRFINKFNLIILLCSITAVDLRNQIDNLMQSIADVDDFGFIKSAAKAMLIVLKITFSKSMKVPRSAMEFLIRKVNSMFYTKSGVKKLWKFLIKSIRAVVDKNKTVALIQLLPLVKQVNLDDMEPVCCADTMELCCQILQVLAREKLSVQSHAPYVDVVKSCSEYQLDILSASMRKLSARGTIRTNKRFIEHCINFWVTSSFIIDANWDKLILQTFRYIGNEETREKFEYFFYSQILKYYDMRDYEENIAKGVIRSLSSFTIPEYLTSLLSSLSKARWRLFSFREPGWFSHLDSGSRYNVLIKIIGNYSKYYSAEKAGVLLHEMLQTIKLQLTIHISSLWYKEFCIQIIKELPKYDVGRKMDSVTTNDVVSILGLKAEEVNQINLNRLTVEQKVTRAQMELASNVNFKDNSSNPFCGSMDLNVLYSLMLCYTSSDFIGSLEWRTVFLIIQVFVDNCLSMSWDYTNEMFMGFLKLVQKTLFMGRDIRQDEALIYYKKILLTTYVFICWCAEILFEGYETPTFFHELKAIMFDCAQSIVNLRGKFNFGIGYTVSQLIEATDQTETGSEVYDFDSEVNQLDIDQSSYCLDFDFRF</sequence>
<dbReference type="GO" id="GO:0031297">
    <property type="term" value="P:replication fork processing"/>
    <property type="evidence" value="ECO:0007669"/>
    <property type="project" value="InterPro"/>
</dbReference>
<dbReference type="RefSeq" id="XP_049180193.1">
    <property type="nucleotide sequence ID" value="XM_049324007.1"/>
</dbReference>
<keyword evidence="1" id="KW-0175">Coiled coil</keyword>